<evidence type="ECO:0000313" key="1">
    <source>
        <dbReference type="EMBL" id="CAB4748268.1"/>
    </source>
</evidence>
<reference evidence="1" key="1">
    <citation type="submission" date="2020-05" db="EMBL/GenBank/DDBJ databases">
        <authorList>
            <person name="Chiriac C."/>
            <person name="Salcher M."/>
            <person name="Ghai R."/>
            <person name="Kavagutti S V."/>
        </authorList>
    </citation>
    <scope>NUCLEOTIDE SEQUENCE</scope>
</reference>
<dbReference type="EMBL" id="CAEZYU010000071">
    <property type="protein sequence ID" value="CAB4748268.1"/>
    <property type="molecule type" value="Genomic_DNA"/>
</dbReference>
<dbReference type="AlphaFoldDB" id="A0A6J6TMF7"/>
<gene>
    <name evidence="1" type="ORF">UFOPK2766_01492</name>
</gene>
<protein>
    <submittedName>
        <fullName evidence="1">Unannotated protein</fullName>
    </submittedName>
</protein>
<proteinExistence type="predicted"/>
<organism evidence="1">
    <name type="scientific">freshwater metagenome</name>
    <dbReference type="NCBI Taxonomy" id="449393"/>
    <lineage>
        <taxon>unclassified sequences</taxon>
        <taxon>metagenomes</taxon>
        <taxon>ecological metagenomes</taxon>
    </lineage>
</organism>
<name>A0A6J6TMF7_9ZZZZ</name>
<sequence length="83" mass="9384">MFYKETRPVSMFLGAGIECQWRRCQLCGFFSYYRAARSLGLCPSRQAVRPDGVQLTHVHFTPWHTLPAPAPVTVTGALSRRIS</sequence>
<accession>A0A6J6TMF7</accession>